<evidence type="ECO:0000256" key="2">
    <source>
        <dbReference type="ARBA" id="ARBA00022692"/>
    </source>
</evidence>
<evidence type="ECO:0000256" key="3">
    <source>
        <dbReference type="ARBA" id="ARBA00022741"/>
    </source>
</evidence>
<sequence>MSAGSNGGEPENGTELNTGMSESRDILPVASAGKTGAWLWSELRTRRLDGLGTLIIGLVAAASSVVPVYVLGYLVDQVRAGADTSVIVRVTIIVVVAALLGGAATGLSTLLIARLCGRILADLREKVVGRALTLPTPVLERAGKGDLLSRVGADVATIGQAVSETVPIMVSSLLLGVLSLAAMAGIDWRLGLAGAVAVPLYVIALRWYLPRSAPGYKAEREAIAERGQLLVDSAQGLPTVHAYRLEQRHLGEITTASERARDVSISVFTLFTRFVGRVNRAEFFGLAAILVIGFWLVENGAVTVGQTSAAAVLFHRLFNPIGMLLFSFDRIQAGGASLARLVGVITMPSEPEPSAARVPADASLELSDIDFTYDGTHQVLFSVGFRVEPGERVALVGSTGAGKSTLALIASGALRPERGAALVGGVPVTELPPDQLRRHVAIISQETHVFAGTLLEDLRLAAPDATRDDAVAALRTVGALTWVETLEDGLDTAVGEGGHELTAAQAQQLALARLVLLDPAIAILDEATAEAGSAGARALEESAVAATADRTTLVVAHRLTQAASADRIVVLEHGRTVEHGSHAELVAAGGRYAQLWQAWEGRTPAPVQ</sequence>
<dbReference type="PANTHER" id="PTHR24221:SF654">
    <property type="entry name" value="ATP-BINDING CASSETTE SUB-FAMILY B MEMBER 6"/>
    <property type="match status" value="1"/>
</dbReference>
<evidence type="ECO:0000256" key="7">
    <source>
        <dbReference type="SAM" id="Phobius"/>
    </source>
</evidence>
<dbReference type="Gene3D" id="3.40.50.300">
    <property type="entry name" value="P-loop containing nucleotide triphosphate hydrolases"/>
    <property type="match status" value="1"/>
</dbReference>
<dbReference type="InterPro" id="IPR003439">
    <property type="entry name" value="ABC_transporter-like_ATP-bd"/>
</dbReference>
<feature type="transmembrane region" description="Helical" evidence="7">
    <location>
        <begin position="51"/>
        <end position="74"/>
    </location>
</feature>
<dbReference type="InterPro" id="IPR027417">
    <property type="entry name" value="P-loop_NTPase"/>
</dbReference>
<keyword evidence="11" id="KW-1185">Reference proteome</keyword>
<dbReference type="PROSITE" id="PS50929">
    <property type="entry name" value="ABC_TM1F"/>
    <property type="match status" value="1"/>
</dbReference>
<evidence type="ECO:0000256" key="4">
    <source>
        <dbReference type="ARBA" id="ARBA00022840"/>
    </source>
</evidence>
<dbReference type="SMART" id="SM00382">
    <property type="entry name" value="AAA"/>
    <property type="match status" value="1"/>
</dbReference>
<keyword evidence="4 10" id="KW-0067">ATP-binding</keyword>
<feature type="transmembrane region" description="Helical" evidence="7">
    <location>
        <begin position="166"/>
        <end position="186"/>
    </location>
</feature>
<evidence type="ECO:0000259" key="9">
    <source>
        <dbReference type="PROSITE" id="PS50929"/>
    </source>
</evidence>
<dbReference type="CDD" id="cd07346">
    <property type="entry name" value="ABC_6TM_exporters"/>
    <property type="match status" value="1"/>
</dbReference>
<gene>
    <name evidence="10" type="ORF">GCM10020369_66620</name>
</gene>
<comment type="subcellular location">
    <subcellularLocation>
        <location evidence="1">Cell membrane</location>
        <topology evidence="1">Multi-pass membrane protein</topology>
    </subcellularLocation>
</comment>
<dbReference type="Pfam" id="PF00005">
    <property type="entry name" value="ABC_tran"/>
    <property type="match status" value="1"/>
</dbReference>
<feature type="transmembrane region" description="Helical" evidence="7">
    <location>
        <begin position="192"/>
        <end position="209"/>
    </location>
</feature>
<reference evidence="11" key="1">
    <citation type="journal article" date="2019" name="Int. J. Syst. Evol. Microbiol.">
        <title>The Global Catalogue of Microorganisms (GCM) 10K type strain sequencing project: providing services to taxonomists for standard genome sequencing and annotation.</title>
        <authorList>
            <consortium name="The Broad Institute Genomics Platform"/>
            <consortium name="The Broad Institute Genome Sequencing Center for Infectious Disease"/>
            <person name="Wu L."/>
            <person name="Ma J."/>
        </authorList>
    </citation>
    <scope>NUCLEOTIDE SEQUENCE [LARGE SCALE GENOMIC DNA]</scope>
    <source>
        <strain evidence="11">JCM 9458</strain>
    </source>
</reference>
<keyword evidence="6 7" id="KW-0472">Membrane</keyword>
<dbReference type="Pfam" id="PF00664">
    <property type="entry name" value="ABC_membrane"/>
    <property type="match status" value="1"/>
</dbReference>
<comment type="caution">
    <text evidence="10">The sequence shown here is derived from an EMBL/GenBank/DDBJ whole genome shotgun (WGS) entry which is preliminary data.</text>
</comment>
<feature type="domain" description="ABC transmembrane type-1" evidence="9">
    <location>
        <begin position="51"/>
        <end position="333"/>
    </location>
</feature>
<evidence type="ECO:0000313" key="10">
    <source>
        <dbReference type="EMBL" id="GAA3395030.1"/>
    </source>
</evidence>
<dbReference type="GO" id="GO:0005524">
    <property type="term" value="F:ATP binding"/>
    <property type="evidence" value="ECO:0007669"/>
    <property type="project" value="UniProtKB-KW"/>
</dbReference>
<evidence type="ECO:0000256" key="5">
    <source>
        <dbReference type="ARBA" id="ARBA00022989"/>
    </source>
</evidence>
<evidence type="ECO:0000313" key="11">
    <source>
        <dbReference type="Proteomes" id="UP001501676"/>
    </source>
</evidence>
<feature type="domain" description="ABC transporter" evidence="8">
    <location>
        <begin position="364"/>
        <end position="598"/>
    </location>
</feature>
<dbReference type="SUPFAM" id="SSF90123">
    <property type="entry name" value="ABC transporter transmembrane region"/>
    <property type="match status" value="1"/>
</dbReference>
<dbReference type="InterPro" id="IPR039421">
    <property type="entry name" value="Type_1_exporter"/>
</dbReference>
<organism evidence="10 11">
    <name type="scientific">Cryptosporangium minutisporangium</name>
    <dbReference type="NCBI Taxonomy" id="113569"/>
    <lineage>
        <taxon>Bacteria</taxon>
        <taxon>Bacillati</taxon>
        <taxon>Actinomycetota</taxon>
        <taxon>Actinomycetes</taxon>
        <taxon>Cryptosporangiales</taxon>
        <taxon>Cryptosporangiaceae</taxon>
        <taxon>Cryptosporangium</taxon>
    </lineage>
</organism>
<evidence type="ECO:0000256" key="1">
    <source>
        <dbReference type="ARBA" id="ARBA00004651"/>
    </source>
</evidence>
<feature type="transmembrane region" description="Helical" evidence="7">
    <location>
        <begin position="86"/>
        <end position="113"/>
    </location>
</feature>
<keyword evidence="5 7" id="KW-1133">Transmembrane helix</keyword>
<keyword evidence="3" id="KW-0547">Nucleotide-binding</keyword>
<protein>
    <submittedName>
        <fullName evidence="10">ABC transporter ATP-binding protein</fullName>
    </submittedName>
</protein>
<dbReference type="InterPro" id="IPR003593">
    <property type="entry name" value="AAA+_ATPase"/>
</dbReference>
<dbReference type="InterPro" id="IPR036640">
    <property type="entry name" value="ABC1_TM_sf"/>
</dbReference>
<evidence type="ECO:0000259" key="8">
    <source>
        <dbReference type="PROSITE" id="PS50893"/>
    </source>
</evidence>
<dbReference type="InterPro" id="IPR011527">
    <property type="entry name" value="ABC1_TM_dom"/>
</dbReference>
<keyword evidence="2 7" id="KW-0812">Transmembrane</keyword>
<dbReference type="PROSITE" id="PS50893">
    <property type="entry name" value="ABC_TRANSPORTER_2"/>
    <property type="match status" value="1"/>
</dbReference>
<feature type="transmembrane region" description="Helical" evidence="7">
    <location>
        <begin position="281"/>
        <end position="297"/>
    </location>
</feature>
<name>A0ABP6T940_9ACTN</name>
<dbReference type="Proteomes" id="UP001501676">
    <property type="component" value="Unassembled WGS sequence"/>
</dbReference>
<accession>A0ABP6T940</accession>
<dbReference type="PANTHER" id="PTHR24221">
    <property type="entry name" value="ATP-BINDING CASSETTE SUB-FAMILY B"/>
    <property type="match status" value="1"/>
</dbReference>
<dbReference type="SUPFAM" id="SSF52540">
    <property type="entry name" value="P-loop containing nucleoside triphosphate hydrolases"/>
    <property type="match status" value="1"/>
</dbReference>
<evidence type="ECO:0000256" key="6">
    <source>
        <dbReference type="ARBA" id="ARBA00023136"/>
    </source>
</evidence>
<dbReference type="Gene3D" id="1.20.1560.10">
    <property type="entry name" value="ABC transporter type 1, transmembrane domain"/>
    <property type="match status" value="1"/>
</dbReference>
<dbReference type="EMBL" id="BAAAYN010000047">
    <property type="protein sequence ID" value="GAA3395030.1"/>
    <property type="molecule type" value="Genomic_DNA"/>
</dbReference>
<proteinExistence type="predicted"/>